<dbReference type="GO" id="GO:0016491">
    <property type="term" value="F:oxidoreductase activity"/>
    <property type="evidence" value="ECO:0007669"/>
    <property type="project" value="InterPro"/>
</dbReference>
<feature type="domain" description="Fatty acid hydroxylase" evidence="6">
    <location>
        <begin position="123"/>
        <end position="271"/>
    </location>
</feature>
<dbReference type="InterPro" id="IPR050307">
    <property type="entry name" value="Sterol_Desaturase_Related"/>
</dbReference>
<evidence type="ECO:0000256" key="5">
    <source>
        <dbReference type="SAM" id="Phobius"/>
    </source>
</evidence>
<keyword evidence="4 5" id="KW-0472">Membrane</keyword>
<dbReference type="GO" id="GO:0005506">
    <property type="term" value="F:iron ion binding"/>
    <property type="evidence" value="ECO:0007669"/>
    <property type="project" value="InterPro"/>
</dbReference>
<feature type="transmembrane region" description="Helical" evidence="5">
    <location>
        <begin position="175"/>
        <end position="194"/>
    </location>
</feature>
<feature type="transmembrane region" description="Helical" evidence="5">
    <location>
        <begin position="20"/>
        <end position="40"/>
    </location>
</feature>
<keyword evidence="2 5" id="KW-0812">Transmembrane</keyword>
<evidence type="ECO:0000256" key="1">
    <source>
        <dbReference type="ARBA" id="ARBA00004370"/>
    </source>
</evidence>
<dbReference type="EMBL" id="FNNP01000002">
    <property type="protein sequence ID" value="SDW97281.1"/>
    <property type="molecule type" value="Genomic_DNA"/>
</dbReference>
<keyword evidence="3 5" id="KW-1133">Transmembrane helix</keyword>
<dbReference type="PANTHER" id="PTHR11863">
    <property type="entry name" value="STEROL DESATURASE"/>
    <property type="match status" value="1"/>
</dbReference>
<dbReference type="AlphaFoldDB" id="A0A1H2XWT2"/>
<dbReference type="OrthoDB" id="9770329at2"/>
<gene>
    <name evidence="7" type="ORF">SAMN05444358_10281</name>
</gene>
<proteinExistence type="predicted"/>
<dbReference type="Proteomes" id="UP000183400">
    <property type="component" value="Unassembled WGS sequence"/>
</dbReference>
<evidence type="ECO:0000259" key="6">
    <source>
        <dbReference type="Pfam" id="PF04116"/>
    </source>
</evidence>
<dbReference type="STRING" id="985054.SAMN05444358_10281"/>
<evidence type="ECO:0000256" key="3">
    <source>
        <dbReference type="ARBA" id="ARBA00022989"/>
    </source>
</evidence>
<evidence type="ECO:0000256" key="4">
    <source>
        <dbReference type="ARBA" id="ARBA00023136"/>
    </source>
</evidence>
<keyword evidence="8" id="KW-1185">Reference proteome</keyword>
<evidence type="ECO:0000256" key="2">
    <source>
        <dbReference type="ARBA" id="ARBA00022692"/>
    </source>
</evidence>
<dbReference type="InterPro" id="IPR006694">
    <property type="entry name" value="Fatty_acid_hydroxylase"/>
</dbReference>
<sequence length="342" mass="39368">MEFFDQLGSILSDFSNPRKRVFVGYLFVTVLIALVWLVAVRRSSVKSAFKDVFDRRILFSRSALADYQIFLINRAFTLFISPLLVSQLAIATLLYYALHDVDFLQRGLFNDTPTGVIVALFTITIFIVDDCTRYLVHRWMHRWPLLWAIHKTHHSAETMTPITVYRTHPLEGILYSLRGAIAQGFTMAVFLFFFGNAVDLYTVLGVNVLSFVFHVTGSNLRHSHISIRYWPWLEHILMSPAQHQVHHSIAREHHDKNFGVAFAVWDWLFGSLHLSEPGRELTFGLPASEAHPSRLLDIYFRPFADMGRYVRRRAKTLCIPTFGARIKSDQDGDNTGYSKQSL</sequence>
<reference evidence="8" key="1">
    <citation type="submission" date="2016-10" db="EMBL/GenBank/DDBJ databases">
        <authorList>
            <person name="Varghese N."/>
            <person name="Submissions S."/>
        </authorList>
    </citation>
    <scope>NUCLEOTIDE SEQUENCE [LARGE SCALE GENOMIC DNA]</scope>
    <source>
        <strain evidence="8">DSM 27839</strain>
    </source>
</reference>
<dbReference type="GO" id="GO:0008610">
    <property type="term" value="P:lipid biosynthetic process"/>
    <property type="evidence" value="ECO:0007669"/>
    <property type="project" value="InterPro"/>
</dbReference>
<accession>A0A1H2XWT2</accession>
<comment type="subcellular location">
    <subcellularLocation>
        <location evidence="1">Membrane</location>
    </subcellularLocation>
</comment>
<evidence type="ECO:0000313" key="7">
    <source>
        <dbReference type="EMBL" id="SDW97281.1"/>
    </source>
</evidence>
<dbReference type="Pfam" id="PF04116">
    <property type="entry name" value="FA_hydroxylase"/>
    <property type="match status" value="1"/>
</dbReference>
<feature type="transmembrane region" description="Helical" evidence="5">
    <location>
        <begin position="116"/>
        <end position="136"/>
    </location>
</feature>
<dbReference type="RefSeq" id="WP_083347718.1">
    <property type="nucleotide sequence ID" value="NZ_FNNP01000002.1"/>
</dbReference>
<feature type="transmembrane region" description="Helical" evidence="5">
    <location>
        <begin position="200"/>
        <end position="220"/>
    </location>
</feature>
<organism evidence="7 8">
    <name type="scientific">Ruegeria halocynthiae</name>
    <dbReference type="NCBI Taxonomy" id="985054"/>
    <lineage>
        <taxon>Bacteria</taxon>
        <taxon>Pseudomonadati</taxon>
        <taxon>Pseudomonadota</taxon>
        <taxon>Alphaproteobacteria</taxon>
        <taxon>Rhodobacterales</taxon>
        <taxon>Roseobacteraceae</taxon>
        <taxon>Ruegeria</taxon>
    </lineage>
</organism>
<dbReference type="GO" id="GO:0016020">
    <property type="term" value="C:membrane"/>
    <property type="evidence" value="ECO:0007669"/>
    <property type="project" value="UniProtKB-SubCell"/>
</dbReference>
<protein>
    <submittedName>
        <fullName evidence="7">Sterol desaturase/sphingolipid hydroxylase, fatty acid hydroxylase superfamily</fullName>
    </submittedName>
</protein>
<feature type="transmembrane region" description="Helical" evidence="5">
    <location>
        <begin position="75"/>
        <end position="96"/>
    </location>
</feature>
<evidence type="ECO:0000313" key="8">
    <source>
        <dbReference type="Proteomes" id="UP000183400"/>
    </source>
</evidence>
<name>A0A1H2XWT2_9RHOB</name>